<reference evidence="2 3" key="1">
    <citation type="journal article" date="2011" name="Stand. Genomic Sci.">
        <title>Complete genome sequence of the filamentous gliding predatory bacterium Herpetosiphon aurantiacus type strain (114-95(T)).</title>
        <authorList>
            <person name="Kiss H."/>
            <person name="Nett M."/>
            <person name="Domin N."/>
            <person name="Martin K."/>
            <person name="Maresca J.A."/>
            <person name="Copeland A."/>
            <person name="Lapidus A."/>
            <person name="Lucas S."/>
            <person name="Berry K.W."/>
            <person name="Glavina Del Rio T."/>
            <person name="Dalin E."/>
            <person name="Tice H."/>
            <person name="Pitluck S."/>
            <person name="Richardson P."/>
            <person name="Bruce D."/>
            <person name="Goodwin L."/>
            <person name="Han C."/>
            <person name="Detter J.C."/>
            <person name="Schmutz J."/>
            <person name="Brettin T."/>
            <person name="Land M."/>
            <person name="Hauser L."/>
            <person name="Kyrpides N.C."/>
            <person name="Ivanova N."/>
            <person name="Goker M."/>
            <person name="Woyke T."/>
            <person name="Klenk H.P."/>
            <person name="Bryant D.A."/>
        </authorList>
    </citation>
    <scope>NUCLEOTIDE SEQUENCE [LARGE SCALE GENOMIC DNA]</scope>
    <source>
        <strain evidence="3">ATCC 23779 / DSM 785 / 114-95</strain>
    </source>
</reference>
<name>A9B642_HERA2</name>
<organism evidence="2 3">
    <name type="scientific">Herpetosiphon aurantiacus (strain ATCC 23779 / DSM 785 / 114-95)</name>
    <dbReference type="NCBI Taxonomy" id="316274"/>
    <lineage>
        <taxon>Bacteria</taxon>
        <taxon>Bacillati</taxon>
        <taxon>Chloroflexota</taxon>
        <taxon>Chloroflexia</taxon>
        <taxon>Herpetosiphonales</taxon>
        <taxon>Herpetosiphonaceae</taxon>
        <taxon>Herpetosiphon</taxon>
    </lineage>
</organism>
<dbReference type="HOGENOM" id="CLU_083550_0_0_0"/>
<dbReference type="BioCyc" id="HAUR316274:GHYA-3656-MONOMER"/>
<dbReference type="InterPro" id="IPR025870">
    <property type="entry name" value="Glyoxalase-like_dom"/>
</dbReference>
<dbReference type="Gene3D" id="3.10.180.10">
    <property type="entry name" value="2,3-Dihydroxybiphenyl 1,2-Dioxygenase, domain 1"/>
    <property type="match status" value="1"/>
</dbReference>
<keyword evidence="3" id="KW-1185">Reference proteome</keyword>
<dbReference type="STRING" id="316274.Haur_3617"/>
<dbReference type="Proteomes" id="UP000000787">
    <property type="component" value="Chromosome"/>
</dbReference>
<dbReference type="Pfam" id="PF13468">
    <property type="entry name" value="Glyoxalase_3"/>
    <property type="match status" value="1"/>
</dbReference>
<evidence type="ECO:0000313" key="2">
    <source>
        <dbReference type="EMBL" id="ABX06253.1"/>
    </source>
</evidence>
<proteinExistence type="predicted"/>
<accession>A9B642</accession>
<dbReference type="EMBL" id="CP000875">
    <property type="protein sequence ID" value="ABX06253.1"/>
    <property type="molecule type" value="Genomic_DNA"/>
</dbReference>
<evidence type="ECO:0000259" key="1">
    <source>
        <dbReference type="Pfam" id="PF13468"/>
    </source>
</evidence>
<dbReference type="AlphaFoldDB" id="A9B642"/>
<feature type="domain" description="Glyoxalase-like" evidence="1">
    <location>
        <begin position="8"/>
        <end position="176"/>
    </location>
</feature>
<gene>
    <name evidence="2" type="ordered locus">Haur_3617</name>
</gene>
<dbReference type="KEGG" id="hau:Haur_3617"/>
<dbReference type="InterPro" id="IPR029068">
    <property type="entry name" value="Glyas_Bleomycin-R_OHBP_Dase"/>
</dbReference>
<sequence>MMPLATWIDHLVVTAPDLALGVAYIEDLLGVPMQAGGQHQAMATHNCLLKLGEHCYLEVIAPDPTLAAPDRPRWFALDSLQPTSAPRLATWVAQTILIQAASELLHQQLGVVTPMRRGDLAWQITIPADGSLPFAGVAPMLIEWPREQHPIQRLTDQGCRLLQLELHHPQASQIEIMLSQIGMKDVIRWQTAAQPQLIATIATPSGIRHIEQAPG</sequence>
<evidence type="ECO:0000313" key="3">
    <source>
        <dbReference type="Proteomes" id="UP000000787"/>
    </source>
</evidence>
<dbReference type="eggNOG" id="COG0346">
    <property type="taxonomic scope" value="Bacteria"/>
</dbReference>
<dbReference type="InParanoid" id="A9B642"/>
<protein>
    <recommendedName>
        <fullName evidence="1">Glyoxalase-like domain-containing protein</fullName>
    </recommendedName>
</protein>